<evidence type="ECO:0000313" key="9">
    <source>
        <dbReference type="EMBL" id="MBT1703800.1"/>
    </source>
</evidence>
<protein>
    <submittedName>
        <fullName evidence="9">ABC transporter permease</fullName>
    </submittedName>
</protein>
<accession>A0ABS5VQS6</accession>
<proteinExistence type="predicted"/>
<feature type="transmembrane region" description="Helical" evidence="6">
    <location>
        <begin position="297"/>
        <end position="318"/>
    </location>
</feature>
<evidence type="ECO:0000256" key="2">
    <source>
        <dbReference type="ARBA" id="ARBA00022475"/>
    </source>
</evidence>
<evidence type="ECO:0000256" key="4">
    <source>
        <dbReference type="ARBA" id="ARBA00022989"/>
    </source>
</evidence>
<evidence type="ECO:0000313" key="10">
    <source>
        <dbReference type="Proteomes" id="UP000772618"/>
    </source>
</evidence>
<feature type="transmembrane region" description="Helical" evidence="6">
    <location>
        <begin position="21"/>
        <end position="41"/>
    </location>
</feature>
<feature type="transmembrane region" description="Helical" evidence="6">
    <location>
        <begin position="691"/>
        <end position="717"/>
    </location>
</feature>
<feature type="transmembrane region" description="Helical" evidence="6">
    <location>
        <begin position="352"/>
        <end position="370"/>
    </location>
</feature>
<comment type="caution">
    <text evidence="9">The sequence shown here is derived from an EMBL/GenBank/DDBJ whole genome shotgun (WGS) entry which is preliminary data.</text>
</comment>
<feature type="domain" description="MacB-like periplasmic core" evidence="8">
    <location>
        <begin position="496"/>
        <end position="616"/>
    </location>
</feature>
<keyword evidence="4 6" id="KW-1133">Transmembrane helix</keyword>
<dbReference type="Pfam" id="PF12704">
    <property type="entry name" value="MacB_PCD"/>
    <property type="match status" value="2"/>
</dbReference>
<feature type="transmembrane region" description="Helical" evidence="6">
    <location>
        <begin position="738"/>
        <end position="760"/>
    </location>
</feature>
<evidence type="ECO:0000256" key="1">
    <source>
        <dbReference type="ARBA" id="ARBA00004651"/>
    </source>
</evidence>
<feature type="transmembrane region" description="Helical" evidence="6">
    <location>
        <begin position="438"/>
        <end position="458"/>
    </location>
</feature>
<dbReference type="PANTHER" id="PTHR30572">
    <property type="entry name" value="MEMBRANE COMPONENT OF TRANSPORTER-RELATED"/>
    <property type="match status" value="1"/>
</dbReference>
<evidence type="ECO:0000259" key="8">
    <source>
        <dbReference type="Pfam" id="PF12704"/>
    </source>
</evidence>
<sequence>MLKNFFTLALRNLLKRKLYSFINIFGLAIGVAVCLVILKYVDFELSYDRFHKKAETIYRNTTTYFQNGELRGTNVVSGYALGPSLASDIPEVKTYVRTHPMYGGAVAAYKRNEGDPSIFQEDNMQFADSTFFDVFTYEALQGNLNTALDNPNSVVITKETATKYFGKEDPLGKTFQISGGWADGDYEVTAVLKEVPQNSHFDFDFLFPIHNLLKGEQYQQDKDGWGWNNFITYVQFHDRIDIKSVEAKIPAFVEKYRGKELAESNGKVVFNFQPILDIHLSPGLDLESSPTVSINSIYFFIIISVFILAIAWINYINLSTARAMERAREVGIKKAVGAVKGQLVWQFISESVLVNLLGVVLAVLIALALLPVLGEIVNKNLRFDFADYRFWLILFGLFVTGSLISGAYPAFVLSSFNTTQVLKGKVENLTSGFSLRKALVVFQFASSLILIAGTFTIYRQVIFMRSQDKGLTMEQMLIVDGPKVVDWKTGKERRARLTTFKNQLAEVPGVRKVATSASIPGGGYNWGTSMRRDGAPREENKGGSVVWVDPDFIETYGIKILSGRNFNPAIRSDMESVLVNEAALKSFGLGDAEHALQERIVLGGDTVAILGVLKNYHWNSLKIEHSPWLLKADTIAGRNYSIHLESKNMPETISKVEALFKEAFPGNPFNYYFLDDFFNKQYKDEQQFAKIFSLFAVLAIIIACLGLWGLASFTTTLKLKEIGIRKVLGASTRSIMSLLSWQFFKLVLIACLISIPLTWYGVDQWLGTFAFRIGIQWDLFVVPIVILSVIALGTVSLQILRGANINPAKILRSE</sequence>
<dbReference type="InterPro" id="IPR003838">
    <property type="entry name" value="ABC3_permease_C"/>
</dbReference>
<evidence type="ECO:0000256" key="5">
    <source>
        <dbReference type="ARBA" id="ARBA00023136"/>
    </source>
</evidence>
<name>A0ABS5VQS6_9BACT</name>
<dbReference type="RefSeq" id="WP_254153762.1">
    <property type="nucleotide sequence ID" value="NZ_JAHESD010000020.1"/>
</dbReference>
<keyword evidence="2" id="KW-1003">Cell membrane</keyword>
<dbReference type="InterPro" id="IPR050250">
    <property type="entry name" value="Macrolide_Exporter_MacB"/>
</dbReference>
<dbReference type="InterPro" id="IPR025857">
    <property type="entry name" value="MacB_PCD"/>
</dbReference>
<feature type="domain" description="ABC3 transporter permease C-terminal" evidence="7">
    <location>
        <begin position="694"/>
        <end position="807"/>
    </location>
</feature>
<dbReference type="PANTHER" id="PTHR30572:SF18">
    <property type="entry name" value="ABC-TYPE MACROLIDE FAMILY EXPORT SYSTEM PERMEASE COMPONENT 2"/>
    <property type="match status" value="1"/>
</dbReference>
<gene>
    <name evidence="9" type="ORF">KK060_10945</name>
</gene>
<keyword evidence="5 6" id="KW-0472">Membrane</keyword>
<dbReference type="Proteomes" id="UP000772618">
    <property type="component" value="Unassembled WGS sequence"/>
</dbReference>
<comment type="subcellular location">
    <subcellularLocation>
        <location evidence="1">Cell membrane</location>
        <topology evidence="1">Multi-pass membrane protein</topology>
    </subcellularLocation>
</comment>
<keyword evidence="3 6" id="KW-0812">Transmembrane</keyword>
<evidence type="ECO:0000256" key="3">
    <source>
        <dbReference type="ARBA" id="ARBA00022692"/>
    </source>
</evidence>
<feature type="transmembrane region" description="Helical" evidence="6">
    <location>
        <begin position="390"/>
        <end position="417"/>
    </location>
</feature>
<organism evidence="9 10">
    <name type="scientific">Chryseosolibacter indicus</name>
    <dbReference type="NCBI Taxonomy" id="2782351"/>
    <lineage>
        <taxon>Bacteria</taxon>
        <taxon>Pseudomonadati</taxon>
        <taxon>Bacteroidota</taxon>
        <taxon>Cytophagia</taxon>
        <taxon>Cytophagales</taxon>
        <taxon>Chryseotaleaceae</taxon>
        <taxon>Chryseosolibacter</taxon>
    </lineage>
</organism>
<evidence type="ECO:0000259" key="7">
    <source>
        <dbReference type="Pfam" id="PF02687"/>
    </source>
</evidence>
<dbReference type="Pfam" id="PF02687">
    <property type="entry name" value="FtsX"/>
    <property type="match status" value="2"/>
</dbReference>
<keyword evidence="10" id="KW-1185">Reference proteome</keyword>
<feature type="transmembrane region" description="Helical" evidence="6">
    <location>
        <begin position="780"/>
        <end position="800"/>
    </location>
</feature>
<reference evidence="9 10" key="1">
    <citation type="submission" date="2021-05" db="EMBL/GenBank/DDBJ databases">
        <title>A Polyphasic approach of four new species of the genus Ohtaekwangia: Ohtaekwangia histidinii sp. nov., Ohtaekwangia cretensis sp. nov., Ohtaekwangia indiensis sp. nov., Ohtaekwangia reichenbachii sp. nov. from diverse environment.</title>
        <authorList>
            <person name="Octaviana S."/>
        </authorList>
    </citation>
    <scope>NUCLEOTIDE SEQUENCE [LARGE SCALE GENOMIC DNA]</scope>
    <source>
        <strain evidence="9 10">PWU20</strain>
    </source>
</reference>
<dbReference type="EMBL" id="JAHESD010000020">
    <property type="protein sequence ID" value="MBT1703800.1"/>
    <property type="molecule type" value="Genomic_DNA"/>
</dbReference>
<feature type="domain" description="MacB-like periplasmic core" evidence="8">
    <location>
        <begin position="20"/>
        <end position="250"/>
    </location>
</feature>
<feature type="domain" description="ABC3 transporter permease C-terminal" evidence="7">
    <location>
        <begin position="301"/>
        <end position="415"/>
    </location>
</feature>
<evidence type="ECO:0000256" key="6">
    <source>
        <dbReference type="SAM" id="Phobius"/>
    </source>
</evidence>